<organism evidence="12">
    <name type="scientific">Roseihalotalea indica</name>
    <dbReference type="NCBI Taxonomy" id="2867963"/>
    <lineage>
        <taxon>Bacteria</taxon>
        <taxon>Pseudomonadati</taxon>
        <taxon>Bacteroidota</taxon>
        <taxon>Cytophagia</taxon>
        <taxon>Cytophagales</taxon>
        <taxon>Catalimonadaceae</taxon>
        <taxon>Roseihalotalea</taxon>
    </lineage>
</organism>
<proteinExistence type="inferred from homology"/>
<feature type="signal peptide" evidence="10">
    <location>
        <begin position="1"/>
        <end position="20"/>
    </location>
</feature>
<protein>
    <submittedName>
        <fullName evidence="12">TonB-dependent receptor</fullName>
    </submittedName>
</protein>
<evidence type="ECO:0000256" key="6">
    <source>
        <dbReference type="ARBA" id="ARBA00023077"/>
    </source>
</evidence>
<evidence type="ECO:0000256" key="4">
    <source>
        <dbReference type="ARBA" id="ARBA00022692"/>
    </source>
</evidence>
<dbReference type="InterPro" id="IPR008969">
    <property type="entry name" value="CarboxyPept-like_regulatory"/>
</dbReference>
<comment type="similarity">
    <text evidence="9">Belongs to the TonB-dependent receptor family.</text>
</comment>
<keyword evidence="3 9" id="KW-1134">Transmembrane beta strand</keyword>
<dbReference type="PROSITE" id="PS01156">
    <property type="entry name" value="TONB_DEPENDENT_REC_2"/>
    <property type="match status" value="1"/>
</dbReference>
<keyword evidence="2 9" id="KW-0813">Transport</keyword>
<evidence type="ECO:0000256" key="5">
    <source>
        <dbReference type="ARBA" id="ARBA00022729"/>
    </source>
</evidence>
<accession>A0AA49JBR5</accession>
<evidence type="ECO:0000256" key="8">
    <source>
        <dbReference type="ARBA" id="ARBA00023237"/>
    </source>
</evidence>
<evidence type="ECO:0000256" key="9">
    <source>
        <dbReference type="PROSITE-ProRule" id="PRU01360"/>
    </source>
</evidence>
<keyword evidence="7 9" id="KW-0472">Membrane</keyword>
<dbReference type="InterPro" id="IPR012910">
    <property type="entry name" value="Plug_dom"/>
</dbReference>
<dbReference type="InterPro" id="IPR036942">
    <property type="entry name" value="Beta-barrel_TonB_sf"/>
</dbReference>
<name>A0AA49JBR5_9BACT</name>
<feature type="chain" id="PRO_5041437728" evidence="10">
    <location>
        <begin position="21"/>
        <end position="806"/>
    </location>
</feature>
<dbReference type="Pfam" id="PF07715">
    <property type="entry name" value="Plug"/>
    <property type="match status" value="1"/>
</dbReference>
<dbReference type="Pfam" id="PF13715">
    <property type="entry name" value="CarbopepD_reg_2"/>
    <property type="match status" value="1"/>
</dbReference>
<keyword evidence="12" id="KW-0675">Receptor</keyword>
<dbReference type="PROSITE" id="PS52016">
    <property type="entry name" value="TONB_DEPENDENT_REC_3"/>
    <property type="match status" value="1"/>
</dbReference>
<dbReference type="Gene3D" id="2.170.130.10">
    <property type="entry name" value="TonB-dependent receptor, plug domain"/>
    <property type="match status" value="1"/>
</dbReference>
<dbReference type="InterPro" id="IPR039426">
    <property type="entry name" value="TonB-dep_rcpt-like"/>
</dbReference>
<evidence type="ECO:0000256" key="3">
    <source>
        <dbReference type="ARBA" id="ARBA00022452"/>
    </source>
</evidence>
<keyword evidence="4 9" id="KW-0812">Transmembrane</keyword>
<dbReference type="InterPro" id="IPR010917">
    <property type="entry name" value="TonB_rcpt_CS"/>
</dbReference>
<dbReference type="GO" id="GO:0009279">
    <property type="term" value="C:cell outer membrane"/>
    <property type="evidence" value="ECO:0007669"/>
    <property type="project" value="UniProtKB-SubCell"/>
</dbReference>
<sequence>MKHYFFTFWLTLIFPALVLAQHPASDSCQFQVGGQVLDISSKEPLPFASVQVQGTTRGTVTNEQGYFQMTQLCSEEFDLVVSFVGYKTFIHHHDPYHAHPQILLAPDSVTLKSVIVEDEALTGDLYSGSVNSLSAQELAEHQSESFGQMAANLTGVSMLKTGQNIVKPIIHGLHSNRVLIVNNGVRHEFQNWGAEHAPEIDASLIQDLKVVKGAATVRYGPEALGGVLLVNPPKLEFLTPLQGEIQAVGQSNGRSGEGTLQLQKGFHHIAFMGQASAIRQGDLHTPDYQLTNTGKQELSGTFTTRLHWTNFDVQAHYSHFDQELGILRGAVTGNLDDLINAIEQEPPPLTQPFSYEIDNPRQRVQHDVVKLRGQWFGKGQMLELQYAFQNNQRQEFDVRRGTNNLLPAIDLVLASHSLDVTWEHPSWKQWEGSIGVQGLYQDNNNIPGTNTIPFVPNYNNNRIGVYLIERRPIGNDWIEGGIRYDYQLMSARGREQDNDVYHNDLSFQNVTATIGLVKHLKEGRLFRTNIGTAWRPPNVSELYSFGRHQASIEYGLWRYTRREDGSVLTSDVLNEHDRPVPSEVGLKWIGTYEITQDRMQTEITAYANYIQNYIYTKPAGITQTVRGAFPFFIYDQDDALLMGVDASTTVQHTDRIESTLKGSYLWAKDVTNDEYFVGLPPVNIQYRFSQKLPRFGVVTESSWHATADYTLRQFQAPRVIPLRTLQTAEQNGDNQFLEDDSDFDILPAPKGYLLVNVGWTGQINQFTLGLQVSNLLNTSYRNYTDRLRYFADEIGRNYRVSLKYAF</sequence>
<dbReference type="SUPFAM" id="SSF56935">
    <property type="entry name" value="Porins"/>
    <property type="match status" value="1"/>
</dbReference>
<gene>
    <name evidence="12" type="ORF">K4G66_21290</name>
</gene>
<dbReference type="Gene3D" id="2.60.40.1120">
    <property type="entry name" value="Carboxypeptidase-like, regulatory domain"/>
    <property type="match status" value="1"/>
</dbReference>
<dbReference type="GO" id="GO:0044718">
    <property type="term" value="P:siderophore transmembrane transport"/>
    <property type="evidence" value="ECO:0007669"/>
    <property type="project" value="TreeGrafter"/>
</dbReference>
<comment type="subcellular location">
    <subcellularLocation>
        <location evidence="1 9">Cell outer membrane</location>
        <topology evidence="1 9">Multi-pass membrane protein</topology>
    </subcellularLocation>
</comment>
<keyword evidence="6" id="KW-0798">TonB box</keyword>
<dbReference type="PANTHER" id="PTHR30069:SF29">
    <property type="entry name" value="HEMOGLOBIN AND HEMOGLOBIN-HAPTOGLOBIN-BINDING PROTEIN 1-RELATED"/>
    <property type="match status" value="1"/>
</dbReference>
<dbReference type="Gene3D" id="2.40.170.20">
    <property type="entry name" value="TonB-dependent receptor, beta-barrel domain"/>
    <property type="match status" value="1"/>
</dbReference>
<evidence type="ECO:0000256" key="10">
    <source>
        <dbReference type="SAM" id="SignalP"/>
    </source>
</evidence>
<evidence type="ECO:0000256" key="7">
    <source>
        <dbReference type="ARBA" id="ARBA00023136"/>
    </source>
</evidence>
<keyword evidence="5 10" id="KW-0732">Signal</keyword>
<dbReference type="SUPFAM" id="SSF49464">
    <property type="entry name" value="Carboxypeptidase regulatory domain-like"/>
    <property type="match status" value="1"/>
</dbReference>
<dbReference type="InterPro" id="IPR037066">
    <property type="entry name" value="Plug_dom_sf"/>
</dbReference>
<dbReference type="PANTHER" id="PTHR30069">
    <property type="entry name" value="TONB-DEPENDENT OUTER MEMBRANE RECEPTOR"/>
    <property type="match status" value="1"/>
</dbReference>
<dbReference type="AlphaFoldDB" id="A0AA49JBR5"/>
<evidence type="ECO:0000259" key="11">
    <source>
        <dbReference type="Pfam" id="PF07715"/>
    </source>
</evidence>
<dbReference type="EMBL" id="CP120682">
    <property type="protein sequence ID" value="WKN34913.1"/>
    <property type="molecule type" value="Genomic_DNA"/>
</dbReference>
<keyword evidence="8 9" id="KW-0998">Cell outer membrane</keyword>
<evidence type="ECO:0000313" key="12">
    <source>
        <dbReference type="EMBL" id="WKN34913.1"/>
    </source>
</evidence>
<evidence type="ECO:0000256" key="2">
    <source>
        <dbReference type="ARBA" id="ARBA00022448"/>
    </source>
</evidence>
<feature type="domain" description="TonB-dependent receptor plug" evidence="11">
    <location>
        <begin position="127"/>
        <end position="227"/>
    </location>
</feature>
<reference evidence="12" key="1">
    <citation type="journal article" date="2023" name="Comput. Struct. Biotechnol. J.">
        <title>Discovery of a novel marine Bacteroidetes with a rich repertoire of carbohydrate-active enzymes.</title>
        <authorList>
            <person name="Chen B."/>
            <person name="Liu G."/>
            <person name="Chen Q."/>
            <person name="Wang H."/>
            <person name="Liu L."/>
            <person name="Tang K."/>
        </authorList>
    </citation>
    <scope>NUCLEOTIDE SEQUENCE</scope>
    <source>
        <strain evidence="12">TK19036</strain>
    </source>
</reference>
<dbReference type="GO" id="GO:0015344">
    <property type="term" value="F:siderophore uptake transmembrane transporter activity"/>
    <property type="evidence" value="ECO:0007669"/>
    <property type="project" value="TreeGrafter"/>
</dbReference>
<evidence type="ECO:0000256" key="1">
    <source>
        <dbReference type="ARBA" id="ARBA00004571"/>
    </source>
</evidence>
<reference evidence="12" key="2">
    <citation type="journal article" date="2024" name="Antonie Van Leeuwenhoek">
        <title>Roseihalotalea indica gen. nov., sp. nov., a halophilic Bacteroidetes from mesopelagic Southwest Indian Ocean with higher carbohydrate metabolic potential.</title>
        <authorList>
            <person name="Chen B."/>
            <person name="Zhang M."/>
            <person name="Lin D."/>
            <person name="Ye J."/>
            <person name="Tang K."/>
        </authorList>
    </citation>
    <scope>NUCLEOTIDE SEQUENCE</scope>
    <source>
        <strain evidence="12">TK19036</strain>
    </source>
</reference>